<evidence type="ECO:0000313" key="2">
    <source>
        <dbReference type="Proteomes" id="UP001166251"/>
    </source>
</evidence>
<accession>A0ABS7EHV3</accession>
<comment type="caution">
    <text evidence="1">The sequence shown here is derived from an EMBL/GenBank/DDBJ whole genome shotgun (WGS) entry which is preliminary data.</text>
</comment>
<proteinExistence type="predicted"/>
<dbReference type="EMBL" id="JAHZSS010000016">
    <property type="protein sequence ID" value="MBW8191934.1"/>
    <property type="molecule type" value="Genomic_DNA"/>
</dbReference>
<reference evidence="1" key="1">
    <citation type="submission" date="2021-07" db="EMBL/GenBank/DDBJ databases">
        <title>Neiella marina sp. nov., isolated from the intestinal content of sea cucumber Apostichopus japonicus.</title>
        <authorList>
            <person name="Bai X."/>
        </authorList>
    </citation>
    <scope>NUCLEOTIDE SEQUENCE</scope>
    <source>
        <strain evidence="1">126</strain>
    </source>
</reference>
<dbReference type="Pfam" id="PF08907">
    <property type="entry name" value="DUF1853"/>
    <property type="match status" value="1"/>
</dbReference>
<keyword evidence="2" id="KW-1185">Reference proteome</keyword>
<dbReference type="RefSeq" id="WP_220104608.1">
    <property type="nucleotide sequence ID" value="NZ_JAHZSS010000016.1"/>
</dbReference>
<organism evidence="1 2">
    <name type="scientific">Neiella holothuriorum</name>
    <dbReference type="NCBI Taxonomy" id="2870530"/>
    <lineage>
        <taxon>Bacteria</taxon>
        <taxon>Pseudomonadati</taxon>
        <taxon>Pseudomonadota</taxon>
        <taxon>Gammaproteobacteria</taxon>
        <taxon>Alteromonadales</taxon>
        <taxon>Echinimonadaceae</taxon>
        <taxon>Neiella</taxon>
    </lineage>
</organism>
<protein>
    <submittedName>
        <fullName evidence="1">DUF1853 family protein</fullName>
    </submittedName>
</protein>
<dbReference type="Proteomes" id="UP001166251">
    <property type="component" value="Unassembled WGS sequence"/>
</dbReference>
<evidence type="ECO:0000313" key="1">
    <source>
        <dbReference type="EMBL" id="MBW8191934.1"/>
    </source>
</evidence>
<name>A0ABS7EHV3_9GAMM</name>
<dbReference type="InterPro" id="IPR015003">
    <property type="entry name" value="DUF1853"/>
</dbReference>
<gene>
    <name evidence="1" type="ORF">K0504_12880</name>
</gene>
<sequence>MKENNEIIRDLKALTTRIPILDQTLPHQVDSTWLTTFGQQIASTKIDWHEIAARVERPLSSRLGLYVEQLWLALIDVHPDYRLISHNTQVSAHGQTIGAFDFLLEHQSSQTIEHWELACKFYLAVVLPDIEQAIWLGPNLNDDWLSKRQKLLNRQIALGDQPASKALLTQLGINEIARKRILAQGLVFQQAPATLSEGVQNGCWYRYSDWQTIAASHDWQHQHKLNWLSPTSCDSNSIIDSPPRQPMFLAAQTARSANQDDGYIKCFVVPDDWPEKAQKKAAEMLASGCLM</sequence>